<feature type="transmembrane region" description="Helical" evidence="1">
    <location>
        <begin position="227"/>
        <end position="244"/>
    </location>
</feature>
<evidence type="ECO:0000256" key="1">
    <source>
        <dbReference type="SAM" id="Phobius"/>
    </source>
</evidence>
<dbReference type="AlphaFoldDB" id="E8N2W4"/>
<dbReference type="Pfam" id="PF13367">
    <property type="entry name" value="PrsW-protease"/>
    <property type="match status" value="1"/>
</dbReference>
<feature type="transmembrane region" description="Helical" evidence="1">
    <location>
        <begin position="298"/>
        <end position="319"/>
    </location>
</feature>
<feature type="transmembrane region" description="Helical" evidence="1">
    <location>
        <begin position="90"/>
        <end position="115"/>
    </location>
</feature>
<dbReference type="KEGG" id="atm:ANT_30880"/>
<dbReference type="OrthoDB" id="165052at2"/>
<reference evidence="2 3" key="1">
    <citation type="submission" date="2010-12" db="EMBL/GenBank/DDBJ databases">
        <title>Whole genome sequence of Anaerolinea thermophila UNI-1.</title>
        <authorList>
            <person name="Narita-Yamada S."/>
            <person name="Kishi E."/>
            <person name="Watanabe Y."/>
            <person name="Takasaki K."/>
            <person name="Ankai A."/>
            <person name="Oguchi A."/>
            <person name="Fukui S."/>
            <person name="Takahashi M."/>
            <person name="Yashiro I."/>
            <person name="Hosoyama A."/>
            <person name="Sekiguchi Y."/>
            <person name="Hanada S."/>
            <person name="Fujita N."/>
        </authorList>
    </citation>
    <scope>NUCLEOTIDE SEQUENCE [LARGE SCALE GENOMIC DNA]</scope>
    <source>
        <strain evidence="3">DSM 14523 / JCM 11388 / NBRC 100420 / UNI-1</strain>
    </source>
</reference>
<keyword evidence="3" id="KW-1185">Reference proteome</keyword>
<feature type="transmembrane region" description="Helical" evidence="1">
    <location>
        <begin position="12"/>
        <end position="35"/>
    </location>
</feature>
<dbReference type="STRING" id="926569.ANT_30880"/>
<keyword evidence="1" id="KW-0812">Transmembrane</keyword>
<proteinExistence type="predicted"/>
<name>E8N2W4_ANATU</name>
<dbReference type="InterPro" id="IPR026898">
    <property type="entry name" value="PrsW"/>
</dbReference>
<gene>
    <name evidence="2" type="ordered locus">ANT_30880</name>
</gene>
<feature type="transmembrane region" description="Helical" evidence="1">
    <location>
        <begin position="121"/>
        <end position="142"/>
    </location>
</feature>
<keyword evidence="1" id="KW-1133">Transmembrane helix</keyword>
<sequence>MNDSQPAFPIRVAFQLLLSLLGLGSAWLIGLLLLGMGALGYFSGSALFHTSAEPLLALGWAFLLLGLVALPSLWAAGLRLWGKEPAPLRLNLVSASLALLLVPLIIVVGAGVLQADGVLRLFMPFFQIAVVVIPALWLVAYLTRPAQPVRAGRFWGAMNVGVFFVTPLILLVEGMLMVLMLIGVIAFLSSRPEMMQYLADLSSRLLHAAGDPEMILRIYRPILRQPLVLFGIAAIFTVFVPLIEEALKPLAVWLLAGDRLTPAEGFWLGGVCGAGFALVESLFSVIGADATSWMTLAVGRIGTTTLHITTAALMGGALAQAWQSRRYERLGLMYLLVVGLHGLWNLLALTSGLARVLEPSQPLRDILSLADRLSPFALLVLALALFWLLAIERTAVNRAGAVMPAPVLNDSVESKES</sequence>
<feature type="transmembrane region" description="Helical" evidence="1">
    <location>
        <begin position="373"/>
        <end position="391"/>
    </location>
</feature>
<feature type="transmembrane region" description="Helical" evidence="1">
    <location>
        <begin position="162"/>
        <end position="188"/>
    </location>
</feature>
<feature type="transmembrane region" description="Helical" evidence="1">
    <location>
        <begin position="265"/>
        <end position="286"/>
    </location>
</feature>
<dbReference type="RefSeq" id="WP_013561455.1">
    <property type="nucleotide sequence ID" value="NC_014960.1"/>
</dbReference>
<dbReference type="HOGENOM" id="CLU_658326_0_0_0"/>
<feature type="transmembrane region" description="Helical" evidence="1">
    <location>
        <begin position="331"/>
        <end position="353"/>
    </location>
</feature>
<accession>E8N2W4</accession>
<dbReference type="Proteomes" id="UP000008922">
    <property type="component" value="Chromosome"/>
</dbReference>
<keyword evidence="1" id="KW-0472">Membrane</keyword>
<protein>
    <submittedName>
        <fullName evidence="2">Hypothetical membrane protein</fullName>
    </submittedName>
</protein>
<dbReference type="GO" id="GO:0008233">
    <property type="term" value="F:peptidase activity"/>
    <property type="evidence" value="ECO:0007669"/>
    <property type="project" value="InterPro"/>
</dbReference>
<dbReference type="InParanoid" id="E8N2W4"/>
<dbReference type="EMBL" id="AP012029">
    <property type="protein sequence ID" value="BAJ65114.1"/>
    <property type="molecule type" value="Genomic_DNA"/>
</dbReference>
<organism evidence="2 3">
    <name type="scientific">Anaerolinea thermophila (strain DSM 14523 / JCM 11388 / NBRC 100420 / UNI-1)</name>
    <dbReference type="NCBI Taxonomy" id="926569"/>
    <lineage>
        <taxon>Bacteria</taxon>
        <taxon>Bacillati</taxon>
        <taxon>Chloroflexota</taxon>
        <taxon>Anaerolineae</taxon>
        <taxon>Anaerolineales</taxon>
        <taxon>Anaerolineaceae</taxon>
        <taxon>Anaerolinea</taxon>
    </lineage>
</organism>
<evidence type="ECO:0000313" key="3">
    <source>
        <dbReference type="Proteomes" id="UP000008922"/>
    </source>
</evidence>
<evidence type="ECO:0000313" key="2">
    <source>
        <dbReference type="EMBL" id="BAJ65114.1"/>
    </source>
</evidence>
<feature type="transmembrane region" description="Helical" evidence="1">
    <location>
        <begin position="55"/>
        <end position="78"/>
    </location>
</feature>